<dbReference type="SUPFAM" id="SSF48452">
    <property type="entry name" value="TPR-like"/>
    <property type="match status" value="1"/>
</dbReference>
<protein>
    <submittedName>
        <fullName evidence="2">Tetratricopeptide repeat protein</fullName>
    </submittedName>
</protein>
<sequence>MIYRFVKIFSSGFSIGAILLFLASCSQYSTRPGAITFHNITSRYNAYFIAEQELAEAEFLLQQAYKDDYNQLLPILYPMDSIASGAVKPQLSNAIEKASIVAERHQNSKWLDNSYIVLGKARLYLGQWADGLEALRFVFANGKDEDDKNDALVLLMRAYIIKEDYSNALGVAEYLSQQPLKKEARLQFYLIKAYLHQNNGEYLTSVAILENTFPLLKKSPETARIHFAAGQMYDLLGQYALANQHYKSVGKNSPSYDLNFYSSMNSLQNRVFLNPDIDLSTVGFDKMLKDRKNEDLKDKIYFTMGLLAEHKDNIPEAISYLGKSAALGNKNPTQKAYTYLHLARINYESLEKFEISKAYYDSALVLLPQGILDYQIVSDRKRALDGFVTQYNIVTKEDSLQRLAKLSSTALDSKLDDIIEAREKARIEEEKRQKAILQASTVVSPVVPSSLPAVAGERRWELYDPNLIEKGKLEFKRQWGNRPLEDDWRRSGKTSTASLAGAASAPQNATPEKAVDDKLVKGSEEWEQVKAVLLKNVPLTDEQWLVSEQAKEEALYQLGKIYRFDLKEDKKAISTFERILQEYPESKHKEELYYLMFLSYGAESAQGLAWKQKLTTAFPHSTYARLVSDKTENGADNNALKNPQVAYENSYQLYARGEYDTALKDIEQNLPAYKGGAFEDKFALLRLFLIGKVRGKEDYTQAISEFLQLYPQSIYLERVKEMQELASGSFGRL</sequence>
<dbReference type="OrthoDB" id="1522549at2"/>
<dbReference type="Gene3D" id="1.25.40.10">
    <property type="entry name" value="Tetratricopeptide repeat domain"/>
    <property type="match status" value="3"/>
</dbReference>
<evidence type="ECO:0000313" key="3">
    <source>
        <dbReference type="Proteomes" id="UP000245880"/>
    </source>
</evidence>
<dbReference type="InterPro" id="IPR011990">
    <property type="entry name" value="TPR-like_helical_dom_sf"/>
</dbReference>
<keyword evidence="3" id="KW-1185">Reference proteome</keyword>
<accession>A0A316AN72</accession>
<dbReference type="AlphaFoldDB" id="A0A316AN72"/>
<gene>
    <name evidence="2" type="ORF">CLV98_10488</name>
</gene>
<dbReference type="SUPFAM" id="SSF81901">
    <property type="entry name" value="HCP-like"/>
    <property type="match status" value="1"/>
</dbReference>
<comment type="caution">
    <text evidence="2">The sequence shown here is derived from an EMBL/GenBank/DDBJ whole genome shotgun (WGS) entry which is preliminary data.</text>
</comment>
<evidence type="ECO:0000256" key="1">
    <source>
        <dbReference type="SAM" id="MobiDB-lite"/>
    </source>
</evidence>
<dbReference type="RefSeq" id="WP_109674108.1">
    <property type="nucleotide sequence ID" value="NZ_QGDT01000004.1"/>
</dbReference>
<dbReference type="PROSITE" id="PS51257">
    <property type="entry name" value="PROKAR_LIPOPROTEIN"/>
    <property type="match status" value="1"/>
</dbReference>
<name>A0A316AN72_9BACT</name>
<dbReference type="Proteomes" id="UP000245880">
    <property type="component" value="Unassembled WGS sequence"/>
</dbReference>
<dbReference type="InterPro" id="IPR019734">
    <property type="entry name" value="TPR_rpt"/>
</dbReference>
<evidence type="ECO:0000313" key="2">
    <source>
        <dbReference type="EMBL" id="PWJ58230.1"/>
    </source>
</evidence>
<dbReference type="SMART" id="SM00028">
    <property type="entry name" value="TPR"/>
    <property type="match status" value="4"/>
</dbReference>
<feature type="region of interest" description="Disordered" evidence="1">
    <location>
        <begin position="484"/>
        <end position="514"/>
    </location>
</feature>
<organism evidence="2 3">
    <name type="scientific">Dyadobacter jejuensis</name>
    <dbReference type="NCBI Taxonomy" id="1082580"/>
    <lineage>
        <taxon>Bacteria</taxon>
        <taxon>Pseudomonadati</taxon>
        <taxon>Bacteroidota</taxon>
        <taxon>Cytophagia</taxon>
        <taxon>Cytophagales</taxon>
        <taxon>Spirosomataceae</taxon>
        <taxon>Dyadobacter</taxon>
    </lineage>
</organism>
<reference evidence="2 3" key="1">
    <citation type="submission" date="2018-03" db="EMBL/GenBank/DDBJ databases">
        <title>Genomic Encyclopedia of Archaeal and Bacterial Type Strains, Phase II (KMG-II): from individual species to whole genera.</title>
        <authorList>
            <person name="Goeker M."/>
        </authorList>
    </citation>
    <scope>NUCLEOTIDE SEQUENCE [LARGE SCALE GENOMIC DNA]</scope>
    <source>
        <strain evidence="2 3">DSM 100346</strain>
    </source>
</reference>
<feature type="compositionally biased region" description="Low complexity" evidence="1">
    <location>
        <begin position="493"/>
        <end position="505"/>
    </location>
</feature>
<proteinExistence type="predicted"/>
<dbReference type="EMBL" id="QGDT01000004">
    <property type="protein sequence ID" value="PWJ58230.1"/>
    <property type="molecule type" value="Genomic_DNA"/>
</dbReference>
<dbReference type="Pfam" id="PF13174">
    <property type="entry name" value="TPR_6"/>
    <property type="match status" value="1"/>
</dbReference>